<evidence type="ECO:0000313" key="3">
    <source>
        <dbReference type="Proteomes" id="UP000322981"/>
    </source>
</evidence>
<name>A0A5M8FJN8_9GAMM</name>
<dbReference type="AlphaFoldDB" id="A0A5M8FJN8"/>
<comment type="caution">
    <text evidence="2">The sequence shown here is derived from an EMBL/GenBank/DDBJ whole genome shotgun (WGS) entry which is preliminary data.</text>
</comment>
<dbReference type="RefSeq" id="WP_150094047.1">
    <property type="nucleotide sequence ID" value="NZ_VWXX01000026.1"/>
</dbReference>
<organism evidence="2 3">
    <name type="scientific">Thiohalocapsa marina</name>
    <dbReference type="NCBI Taxonomy" id="424902"/>
    <lineage>
        <taxon>Bacteria</taxon>
        <taxon>Pseudomonadati</taxon>
        <taxon>Pseudomonadota</taxon>
        <taxon>Gammaproteobacteria</taxon>
        <taxon>Chromatiales</taxon>
        <taxon>Chromatiaceae</taxon>
        <taxon>Thiohalocapsa</taxon>
    </lineage>
</organism>
<keyword evidence="1" id="KW-0472">Membrane</keyword>
<dbReference type="Proteomes" id="UP000322981">
    <property type="component" value="Unassembled WGS sequence"/>
</dbReference>
<accession>A0A5M8FJN8</accession>
<gene>
    <name evidence="2" type="ORF">F2Q65_14105</name>
</gene>
<keyword evidence="1" id="KW-1133">Transmembrane helix</keyword>
<keyword evidence="3" id="KW-1185">Reference proteome</keyword>
<evidence type="ECO:0000313" key="2">
    <source>
        <dbReference type="EMBL" id="KAA6183936.1"/>
    </source>
</evidence>
<proteinExistence type="predicted"/>
<protein>
    <submittedName>
        <fullName evidence="2">Uncharacterized protein</fullName>
    </submittedName>
</protein>
<sequence length="148" mass="16705">MITLHTMQIDKDDHLCLDPDQIGLQPGLYARLFGRRFGADDRGQPWRRGIVRVSYRRPGEATRSVRLLFRGVSIEGLTQNQCLLPGRACQQLGLGNESAEIHVSVEPRAWSRFWFYWSHPVDATRVAFKLGAVAIGIALMPIIIPIIL</sequence>
<evidence type="ECO:0000256" key="1">
    <source>
        <dbReference type="SAM" id="Phobius"/>
    </source>
</evidence>
<keyword evidence="1" id="KW-0812">Transmembrane</keyword>
<dbReference type="EMBL" id="VWXX01000026">
    <property type="protein sequence ID" value="KAA6183936.1"/>
    <property type="molecule type" value="Genomic_DNA"/>
</dbReference>
<feature type="transmembrane region" description="Helical" evidence="1">
    <location>
        <begin position="126"/>
        <end position="147"/>
    </location>
</feature>
<reference evidence="2 3" key="1">
    <citation type="submission" date="2019-09" db="EMBL/GenBank/DDBJ databases">
        <title>Whole-genome sequence of the purple sulfur bacterium Thiohalocapsa marina DSM 19078.</title>
        <authorList>
            <person name="Kyndt J.A."/>
            <person name="Meyer T.E."/>
        </authorList>
    </citation>
    <scope>NUCLEOTIDE SEQUENCE [LARGE SCALE GENOMIC DNA]</scope>
    <source>
        <strain evidence="2 3">DSM 19078</strain>
    </source>
</reference>